<dbReference type="HOGENOM" id="CLU_2862959_0_0_11"/>
<dbReference type="Proteomes" id="UP000028880">
    <property type="component" value="Unassembled WGS sequence"/>
</dbReference>
<evidence type="ECO:0000313" key="3">
    <source>
        <dbReference type="Proteomes" id="UP000193710"/>
    </source>
</evidence>
<dbReference type="EMBL" id="LQPY01000023">
    <property type="protein sequence ID" value="ORX03277.1"/>
    <property type="molecule type" value="Genomic_DNA"/>
</dbReference>
<evidence type="ECO:0000313" key="1">
    <source>
        <dbReference type="EMBL" id="CDO91237.1"/>
    </source>
</evidence>
<dbReference type="OrthoDB" id="4563074at2"/>
<dbReference type="STRING" id="47839.BN973_05644"/>
<dbReference type="RefSeq" id="WP_036473423.1">
    <property type="nucleotide sequence ID" value="NZ_HG964447.1"/>
</dbReference>
<organism evidence="1">
    <name type="scientific">Mycobacterium triplex</name>
    <dbReference type="NCBI Taxonomy" id="47839"/>
    <lineage>
        <taxon>Bacteria</taxon>
        <taxon>Bacillati</taxon>
        <taxon>Actinomycetota</taxon>
        <taxon>Actinomycetes</taxon>
        <taxon>Mycobacteriales</taxon>
        <taxon>Mycobacteriaceae</taxon>
        <taxon>Mycobacterium</taxon>
        <taxon>Mycobacterium simiae complex</taxon>
    </lineage>
</organism>
<sequence length="64" mass="6939">MGKHLIDIDEQALEMARAELGTTTIKETVNAALRRATSHRAEHVASALDALAAAPSEDRAEAWR</sequence>
<evidence type="ECO:0000313" key="2">
    <source>
        <dbReference type="EMBL" id="ORX03277.1"/>
    </source>
</evidence>
<keyword evidence="3" id="KW-1185">Reference proteome</keyword>
<dbReference type="EMBL" id="HG964447">
    <property type="protein sequence ID" value="CDO91237.1"/>
    <property type="molecule type" value="Genomic_DNA"/>
</dbReference>
<protein>
    <recommendedName>
        <fullName evidence="4">Antitoxin</fullName>
    </recommendedName>
</protein>
<name>A0A024K6P7_9MYCO</name>
<reference evidence="1" key="1">
    <citation type="journal article" date="2014" name="Genome Announc.">
        <title>Draft Genome Sequence of Mycobacterium triplex DSM 44626.</title>
        <authorList>
            <person name="Sassi M."/>
            <person name="Croce O."/>
            <person name="Robert C."/>
            <person name="Raoult D."/>
            <person name="Drancourt M."/>
        </authorList>
    </citation>
    <scope>NUCLEOTIDE SEQUENCE [LARGE SCALE GENOMIC DNA]</scope>
    <source>
        <strain evidence="1">DSM 44626</strain>
    </source>
</reference>
<accession>A0A024K6P7</accession>
<reference evidence="1" key="2">
    <citation type="submission" date="2014-04" db="EMBL/GenBank/DDBJ databases">
        <authorList>
            <person name="Xu Y.W."/>
            <person name="Yang Q."/>
        </authorList>
    </citation>
    <scope>NUCLEOTIDE SEQUENCE</scope>
    <source>
        <strain evidence="1">DSM 44626</strain>
    </source>
</reference>
<dbReference type="Proteomes" id="UP000193710">
    <property type="component" value="Unassembled WGS sequence"/>
</dbReference>
<gene>
    <name evidence="2" type="ORF">AWC29_01025</name>
    <name evidence="1" type="ORF">BN973_05644</name>
</gene>
<dbReference type="AlphaFoldDB" id="A0A024K6P7"/>
<evidence type="ECO:0008006" key="4">
    <source>
        <dbReference type="Google" id="ProtNLM"/>
    </source>
</evidence>
<reference evidence="2 3" key="3">
    <citation type="submission" date="2016-01" db="EMBL/GenBank/DDBJ databases">
        <title>The new phylogeny of the genus Mycobacterium.</title>
        <authorList>
            <person name="Tarcisio F."/>
            <person name="Conor M."/>
            <person name="Antonella G."/>
            <person name="Elisabetta G."/>
            <person name="Giulia F.S."/>
            <person name="Sara T."/>
            <person name="Anna F."/>
            <person name="Clotilde B."/>
            <person name="Roberto B."/>
            <person name="Veronica D.S."/>
            <person name="Fabio R."/>
            <person name="Monica P."/>
            <person name="Olivier J."/>
            <person name="Enrico T."/>
            <person name="Nicola S."/>
        </authorList>
    </citation>
    <scope>NUCLEOTIDE SEQUENCE [LARGE SCALE GENOMIC DNA]</scope>
    <source>
        <strain evidence="2 3">DSM 44626</strain>
    </source>
</reference>
<proteinExistence type="predicted"/>